<name>A0A0B6YHN6_9EUPU</name>
<evidence type="ECO:0000313" key="2">
    <source>
        <dbReference type="EMBL" id="CEK55748.1"/>
    </source>
</evidence>
<dbReference type="EMBL" id="HACG01008883">
    <property type="protein sequence ID" value="CEK55748.1"/>
    <property type="molecule type" value="Transcribed_RNA"/>
</dbReference>
<gene>
    <name evidence="2" type="primary">ORF25935</name>
</gene>
<sequence>MTLSEVEVEREVEIEVEVAIEPEWAPEEVVDDCCEPDEPPRSRPLLPASDIEN</sequence>
<proteinExistence type="predicted"/>
<accession>A0A0B6YHN6</accession>
<dbReference type="AlphaFoldDB" id="A0A0B6YHN6"/>
<protein>
    <submittedName>
        <fullName evidence="2">Uncharacterized protein</fullName>
    </submittedName>
</protein>
<reference evidence="2" key="1">
    <citation type="submission" date="2014-12" db="EMBL/GenBank/DDBJ databases">
        <title>Insight into the proteome of Arion vulgaris.</title>
        <authorList>
            <person name="Aradska J."/>
            <person name="Bulat T."/>
            <person name="Smidak R."/>
            <person name="Sarate P."/>
            <person name="Gangsoo J."/>
            <person name="Sialana F."/>
            <person name="Bilban M."/>
            <person name="Lubec G."/>
        </authorList>
    </citation>
    <scope>NUCLEOTIDE SEQUENCE</scope>
    <source>
        <tissue evidence="2">Skin</tissue>
    </source>
</reference>
<organism evidence="2">
    <name type="scientific">Arion vulgaris</name>
    <dbReference type="NCBI Taxonomy" id="1028688"/>
    <lineage>
        <taxon>Eukaryota</taxon>
        <taxon>Metazoa</taxon>
        <taxon>Spiralia</taxon>
        <taxon>Lophotrochozoa</taxon>
        <taxon>Mollusca</taxon>
        <taxon>Gastropoda</taxon>
        <taxon>Heterobranchia</taxon>
        <taxon>Euthyneura</taxon>
        <taxon>Panpulmonata</taxon>
        <taxon>Eupulmonata</taxon>
        <taxon>Stylommatophora</taxon>
        <taxon>Helicina</taxon>
        <taxon>Arionoidea</taxon>
        <taxon>Arionidae</taxon>
        <taxon>Arion</taxon>
    </lineage>
</organism>
<feature type="region of interest" description="Disordered" evidence="1">
    <location>
        <begin position="30"/>
        <end position="53"/>
    </location>
</feature>
<evidence type="ECO:0000256" key="1">
    <source>
        <dbReference type="SAM" id="MobiDB-lite"/>
    </source>
</evidence>